<organism evidence="2 3">
    <name type="scientific">Kibdelosporangium philippinense</name>
    <dbReference type="NCBI Taxonomy" id="211113"/>
    <lineage>
        <taxon>Bacteria</taxon>
        <taxon>Bacillati</taxon>
        <taxon>Actinomycetota</taxon>
        <taxon>Actinomycetes</taxon>
        <taxon>Pseudonocardiales</taxon>
        <taxon>Pseudonocardiaceae</taxon>
        <taxon>Kibdelosporangium</taxon>
    </lineage>
</organism>
<reference evidence="2 3" key="1">
    <citation type="submission" date="2021-12" db="EMBL/GenBank/DDBJ databases">
        <title>Genome sequence of Kibdelosporangium philippinense ATCC 49844.</title>
        <authorList>
            <person name="Fedorov E.A."/>
            <person name="Omeragic M."/>
            <person name="Shalygina K.F."/>
            <person name="Maclea K.S."/>
        </authorList>
    </citation>
    <scope>NUCLEOTIDE SEQUENCE [LARGE SCALE GENOMIC DNA]</scope>
    <source>
        <strain evidence="2 3">ATCC 49844</strain>
    </source>
</reference>
<gene>
    <name evidence="2" type="ORF">LWC34_16300</name>
</gene>
<feature type="domain" description="Extradiol ring-cleavage dioxygenase class III enzyme subunit B" evidence="1">
    <location>
        <begin position="25"/>
        <end position="294"/>
    </location>
</feature>
<dbReference type="Pfam" id="PF02900">
    <property type="entry name" value="LigB"/>
    <property type="match status" value="1"/>
</dbReference>
<dbReference type="InterPro" id="IPR004183">
    <property type="entry name" value="Xdiol_dOase_suB"/>
</dbReference>
<evidence type="ECO:0000313" key="2">
    <source>
        <dbReference type="EMBL" id="MCE7004387.1"/>
    </source>
</evidence>
<proteinExistence type="predicted"/>
<keyword evidence="3" id="KW-1185">Reference proteome</keyword>
<evidence type="ECO:0000313" key="3">
    <source>
        <dbReference type="Proteomes" id="UP001521150"/>
    </source>
</evidence>
<dbReference type="EMBL" id="JAJVCN010000001">
    <property type="protein sequence ID" value="MCE7004387.1"/>
    <property type="molecule type" value="Genomic_DNA"/>
</dbReference>
<comment type="caution">
    <text evidence="2">The sequence shown here is derived from an EMBL/GenBank/DDBJ whole genome shotgun (WGS) entry which is preliminary data.</text>
</comment>
<dbReference type="SUPFAM" id="SSF53213">
    <property type="entry name" value="LigB-like"/>
    <property type="match status" value="1"/>
</dbReference>
<dbReference type="Proteomes" id="UP001521150">
    <property type="component" value="Unassembled WGS sequence"/>
</dbReference>
<evidence type="ECO:0000259" key="1">
    <source>
        <dbReference type="Pfam" id="PF02900"/>
    </source>
</evidence>
<protein>
    <recommendedName>
        <fullName evidence="1">Extradiol ring-cleavage dioxygenase class III enzyme subunit B domain-containing protein</fullName>
    </recommendedName>
</protein>
<dbReference type="RefSeq" id="WP_233725906.1">
    <property type="nucleotide sequence ID" value="NZ_JAJVCN010000001.1"/>
</dbReference>
<sequence length="308" mass="34563">MSRVFRLEPSAPERDQAKGGIVAGYLSPHPPHLIYADNPPQNEPRSTGGWEVLRWAYDEVRRRVRAMKPDVLVVHAPHWITMVGHHVNCVPHPRGLSVEPIFPNLFRYHYDFRTDVELAEALVTSFENHGLVARAMREEGVRVDYATIGALHMVNPKWDIPVVSISANNNPYFYAEAELGQMEVLGRATRKAIEQTGRRAVLLASNSLSHLHFDRETPVPEDMSHEHPYNNSQYRADMALLETVRTKPSSALKTAIPEHIAQTEAETKSGSLTWLLSALDWPATTGDVLGYGTIIGTGNAVIEWRCHD</sequence>
<accession>A0ABS8ZAF8</accession>
<dbReference type="Gene3D" id="3.40.830.10">
    <property type="entry name" value="LigB-like"/>
    <property type="match status" value="1"/>
</dbReference>
<name>A0ABS8ZAF8_9PSEU</name>